<evidence type="ECO:0000313" key="1">
    <source>
        <dbReference type="EMBL" id="KAK9711618.1"/>
    </source>
</evidence>
<accession>A0AAW1K1R3</accession>
<protein>
    <submittedName>
        <fullName evidence="1">Uncharacterized protein</fullName>
    </submittedName>
</protein>
<dbReference type="AlphaFoldDB" id="A0AAW1K1R3"/>
<reference evidence="1 2" key="1">
    <citation type="journal article" date="2024" name="BMC Genomics">
        <title>De novo assembly and annotation of Popillia japonica's genome with initial clues to its potential as an invasive pest.</title>
        <authorList>
            <person name="Cucini C."/>
            <person name="Boschi S."/>
            <person name="Funari R."/>
            <person name="Cardaioli E."/>
            <person name="Iannotti N."/>
            <person name="Marturano G."/>
            <person name="Paoli F."/>
            <person name="Bruttini M."/>
            <person name="Carapelli A."/>
            <person name="Frati F."/>
            <person name="Nardi F."/>
        </authorList>
    </citation>
    <scope>NUCLEOTIDE SEQUENCE [LARGE SCALE GENOMIC DNA]</scope>
    <source>
        <strain evidence="1">DMR45628</strain>
    </source>
</reference>
<gene>
    <name evidence="1" type="ORF">QE152_g25359</name>
</gene>
<name>A0AAW1K1R3_POPJA</name>
<evidence type="ECO:0000313" key="2">
    <source>
        <dbReference type="Proteomes" id="UP001458880"/>
    </source>
</evidence>
<comment type="caution">
    <text evidence="1">The sequence shown here is derived from an EMBL/GenBank/DDBJ whole genome shotgun (WGS) entry which is preliminary data.</text>
</comment>
<dbReference type="EMBL" id="JASPKY010000277">
    <property type="protein sequence ID" value="KAK9711618.1"/>
    <property type="molecule type" value="Genomic_DNA"/>
</dbReference>
<proteinExistence type="predicted"/>
<dbReference type="Proteomes" id="UP001458880">
    <property type="component" value="Unassembled WGS sequence"/>
</dbReference>
<sequence length="96" mass="11061">MLIILPTLQESQFYTLMTCITSYAHVAALNGLLELRNVIFKSQLIREELKLAHIIPFTEFLHEGESRGCTVNDREGERKRCIGNEKTQTVLLNLRE</sequence>
<organism evidence="1 2">
    <name type="scientific">Popillia japonica</name>
    <name type="common">Japanese beetle</name>
    <dbReference type="NCBI Taxonomy" id="7064"/>
    <lineage>
        <taxon>Eukaryota</taxon>
        <taxon>Metazoa</taxon>
        <taxon>Ecdysozoa</taxon>
        <taxon>Arthropoda</taxon>
        <taxon>Hexapoda</taxon>
        <taxon>Insecta</taxon>
        <taxon>Pterygota</taxon>
        <taxon>Neoptera</taxon>
        <taxon>Endopterygota</taxon>
        <taxon>Coleoptera</taxon>
        <taxon>Polyphaga</taxon>
        <taxon>Scarabaeiformia</taxon>
        <taxon>Scarabaeidae</taxon>
        <taxon>Rutelinae</taxon>
        <taxon>Popillia</taxon>
    </lineage>
</organism>
<keyword evidence="2" id="KW-1185">Reference proteome</keyword>